<dbReference type="InterPro" id="IPR000160">
    <property type="entry name" value="GGDEF_dom"/>
</dbReference>
<dbReference type="RefSeq" id="WP_209596460.1">
    <property type="nucleotide sequence ID" value="NZ_JAGJCF010000017.1"/>
</dbReference>
<dbReference type="PANTHER" id="PTHR44757:SF10">
    <property type="entry name" value="MEMBRANE PROTEIN"/>
    <property type="match status" value="1"/>
</dbReference>
<feature type="transmembrane region" description="Helical" evidence="1">
    <location>
        <begin position="31"/>
        <end position="55"/>
    </location>
</feature>
<feature type="transmembrane region" description="Helical" evidence="1">
    <location>
        <begin position="103"/>
        <end position="125"/>
    </location>
</feature>
<organism evidence="4 5">
    <name type="scientific">Jiella mangrovi</name>
    <dbReference type="NCBI Taxonomy" id="2821407"/>
    <lineage>
        <taxon>Bacteria</taxon>
        <taxon>Pseudomonadati</taxon>
        <taxon>Pseudomonadota</taxon>
        <taxon>Alphaproteobacteria</taxon>
        <taxon>Hyphomicrobiales</taxon>
        <taxon>Aurantimonadaceae</taxon>
        <taxon>Jiella</taxon>
    </lineage>
</organism>
<protein>
    <submittedName>
        <fullName evidence="4">EAL domain-containing protein</fullName>
    </submittedName>
</protein>
<dbReference type="EMBL" id="JAGJCF010000017">
    <property type="protein sequence ID" value="MBP0617552.1"/>
    <property type="molecule type" value="Genomic_DNA"/>
</dbReference>
<evidence type="ECO:0000313" key="5">
    <source>
        <dbReference type="Proteomes" id="UP000678276"/>
    </source>
</evidence>
<feature type="domain" description="GGDEF" evidence="3">
    <location>
        <begin position="380"/>
        <end position="511"/>
    </location>
</feature>
<dbReference type="Gene3D" id="3.30.450.20">
    <property type="entry name" value="PAS domain"/>
    <property type="match status" value="1"/>
</dbReference>
<dbReference type="CDD" id="cd01949">
    <property type="entry name" value="GGDEF"/>
    <property type="match status" value="1"/>
</dbReference>
<dbReference type="InterPro" id="IPR052155">
    <property type="entry name" value="Biofilm_reg_signaling"/>
</dbReference>
<feature type="transmembrane region" description="Helical" evidence="1">
    <location>
        <begin position="131"/>
        <end position="155"/>
    </location>
</feature>
<dbReference type="PANTHER" id="PTHR44757">
    <property type="entry name" value="DIGUANYLATE CYCLASE DGCP"/>
    <property type="match status" value="1"/>
</dbReference>
<dbReference type="Gene3D" id="3.30.70.270">
    <property type="match status" value="1"/>
</dbReference>
<feature type="transmembrane region" description="Helical" evidence="1">
    <location>
        <begin position="176"/>
        <end position="196"/>
    </location>
</feature>
<feature type="domain" description="EAL" evidence="2">
    <location>
        <begin position="520"/>
        <end position="771"/>
    </location>
</feature>
<dbReference type="InterPro" id="IPR043128">
    <property type="entry name" value="Rev_trsase/Diguanyl_cyclase"/>
</dbReference>
<dbReference type="Gene3D" id="3.20.20.450">
    <property type="entry name" value="EAL domain"/>
    <property type="match status" value="1"/>
</dbReference>
<evidence type="ECO:0000313" key="4">
    <source>
        <dbReference type="EMBL" id="MBP0617552.1"/>
    </source>
</evidence>
<gene>
    <name evidence="4" type="ORF">J6595_18350</name>
</gene>
<dbReference type="SMART" id="SM00267">
    <property type="entry name" value="GGDEF"/>
    <property type="match status" value="1"/>
</dbReference>
<name>A0ABS4BLE2_9HYPH</name>
<accession>A0ABS4BLE2</accession>
<evidence type="ECO:0000256" key="1">
    <source>
        <dbReference type="SAM" id="Phobius"/>
    </source>
</evidence>
<keyword evidence="1" id="KW-0812">Transmembrane</keyword>
<dbReference type="PROSITE" id="PS50883">
    <property type="entry name" value="EAL"/>
    <property type="match status" value="1"/>
</dbReference>
<dbReference type="InterPro" id="IPR029787">
    <property type="entry name" value="Nucleotide_cyclase"/>
</dbReference>
<dbReference type="SUPFAM" id="SSF141868">
    <property type="entry name" value="EAL domain-like"/>
    <property type="match status" value="1"/>
</dbReference>
<feature type="transmembrane region" description="Helical" evidence="1">
    <location>
        <begin position="61"/>
        <end position="83"/>
    </location>
</feature>
<keyword evidence="1" id="KW-1133">Transmembrane helix</keyword>
<dbReference type="Pfam" id="PF00563">
    <property type="entry name" value="EAL"/>
    <property type="match status" value="1"/>
</dbReference>
<keyword evidence="1" id="KW-0472">Membrane</keyword>
<dbReference type="NCBIfam" id="TIGR00254">
    <property type="entry name" value="GGDEF"/>
    <property type="match status" value="1"/>
</dbReference>
<dbReference type="SMART" id="SM00052">
    <property type="entry name" value="EAL"/>
    <property type="match status" value="1"/>
</dbReference>
<dbReference type="InterPro" id="IPR035965">
    <property type="entry name" value="PAS-like_dom_sf"/>
</dbReference>
<dbReference type="Proteomes" id="UP000678276">
    <property type="component" value="Unassembled WGS sequence"/>
</dbReference>
<dbReference type="InterPro" id="IPR001633">
    <property type="entry name" value="EAL_dom"/>
</dbReference>
<dbReference type="SUPFAM" id="SSF55073">
    <property type="entry name" value="Nucleotide cyclase"/>
    <property type="match status" value="1"/>
</dbReference>
<keyword evidence="5" id="KW-1185">Reference proteome</keyword>
<proteinExistence type="predicted"/>
<dbReference type="CDD" id="cd01948">
    <property type="entry name" value="EAL"/>
    <property type="match status" value="1"/>
</dbReference>
<evidence type="ECO:0000259" key="3">
    <source>
        <dbReference type="PROSITE" id="PS50887"/>
    </source>
</evidence>
<dbReference type="InterPro" id="IPR035919">
    <property type="entry name" value="EAL_sf"/>
</dbReference>
<reference evidence="4 5" key="1">
    <citation type="submission" date="2021-04" db="EMBL/GenBank/DDBJ databases">
        <title>Whole genome sequence of Jiella sp. KSK16Y-1.</title>
        <authorList>
            <person name="Tuo L."/>
        </authorList>
    </citation>
    <scope>NUCLEOTIDE SEQUENCE [LARGE SCALE GENOMIC DNA]</scope>
    <source>
        <strain evidence="4 5">KSK16Y-1</strain>
    </source>
</reference>
<evidence type="ECO:0000259" key="2">
    <source>
        <dbReference type="PROSITE" id="PS50883"/>
    </source>
</evidence>
<comment type="caution">
    <text evidence="4">The sequence shown here is derived from an EMBL/GenBank/DDBJ whole genome shotgun (WGS) entry which is preliminary data.</text>
</comment>
<dbReference type="Pfam" id="PF00990">
    <property type="entry name" value="GGDEF"/>
    <property type="match status" value="1"/>
</dbReference>
<dbReference type="SUPFAM" id="SSF55785">
    <property type="entry name" value="PYP-like sensor domain (PAS domain)"/>
    <property type="match status" value="1"/>
</dbReference>
<sequence>MKPVAPSFTAGTRPGQSGKDDERVWLDQLDLVLSLAPFTILTGSSVALIVSIFFWDWANVVYLAGLQAIDIGLLLLTSSGWLVWRRARKQSRPIPVRAVRARLICLAAMAGVILASIPVALFAGADADGRLLIACTCAGLIAIGISIGFVPAAGLAYSVPIMIGSFIALAMTGESFYIFVALLLAIYSAFIIATIVKVGRLVGLRTRVQIDLDRQREVSDLLLNDFEKNASDWLWETDAAGRIQHPSNRFVDVAQKSRCYLDKLPLTVLLARTDEESSPQMDRLFAALAARRPFHRLRVPVRIAAEKRWWCLTGKPIYNDDGVFAGFRGVGSDVTLEHEYIARLDYLANHDVLTNLLNRRGFETTILSDATVNGETKPGADYAVMCLDLDRFKQVNDTFGHGVGDELLQEIGTRLLALSGPDVVVSRFSGDEFAIFHRAADLQKHIDLAKRVVAILEEPFHLDCLDIEVGTSIGIALSSDGGTFGEVLRKADAALYRMKETGGAGYILYDPSMDERKAERAALMGDLRGGLEREEFRLDYQPFVSAASGAIVGFEALMRWTHPVHGNVPPSEFIALAEETGTIVALGEWGLRTACRFAATWPDRSLSIAVNVSTVQIRHSNLVEVVKQALAESGLEVSRLELEITETAFLAATCESREVLDKLVELGVRLVLDDFGTGYSSLSYLRQFPLDKLKIDRSFTADLPGSQTDVSIVRTIVELGRHLGMTTIAEGVESPAQGDCLRRIGCEEFQGYLFGRPASAAQTLDLLEKASRQGSSAIV</sequence>
<dbReference type="PROSITE" id="PS50887">
    <property type="entry name" value="GGDEF"/>
    <property type="match status" value="1"/>
</dbReference>